<keyword evidence="2" id="KW-1185">Reference proteome</keyword>
<dbReference type="Proteomes" id="UP001054252">
    <property type="component" value="Unassembled WGS sequence"/>
</dbReference>
<accession>A0AAV5LYS8</accession>
<evidence type="ECO:0000313" key="2">
    <source>
        <dbReference type="Proteomes" id="UP001054252"/>
    </source>
</evidence>
<evidence type="ECO:0000313" key="1">
    <source>
        <dbReference type="EMBL" id="GKV42681.1"/>
    </source>
</evidence>
<proteinExistence type="predicted"/>
<name>A0AAV5LYS8_9ROSI</name>
<dbReference type="EMBL" id="BPVZ01000160">
    <property type="protein sequence ID" value="GKV42681.1"/>
    <property type="molecule type" value="Genomic_DNA"/>
</dbReference>
<dbReference type="AlphaFoldDB" id="A0AAV5LYS8"/>
<protein>
    <submittedName>
        <fullName evidence="1">Uncharacterized protein</fullName>
    </submittedName>
</protein>
<reference evidence="1 2" key="1">
    <citation type="journal article" date="2021" name="Commun. Biol.">
        <title>The genome of Shorea leprosula (Dipterocarpaceae) highlights the ecological relevance of drought in aseasonal tropical rainforests.</title>
        <authorList>
            <person name="Ng K.K.S."/>
            <person name="Kobayashi M.J."/>
            <person name="Fawcett J.A."/>
            <person name="Hatakeyama M."/>
            <person name="Paape T."/>
            <person name="Ng C.H."/>
            <person name="Ang C.C."/>
            <person name="Tnah L.H."/>
            <person name="Lee C.T."/>
            <person name="Nishiyama T."/>
            <person name="Sese J."/>
            <person name="O'Brien M.J."/>
            <person name="Copetti D."/>
            <person name="Mohd Noor M.I."/>
            <person name="Ong R.C."/>
            <person name="Putra M."/>
            <person name="Sireger I.Z."/>
            <person name="Indrioko S."/>
            <person name="Kosugi Y."/>
            <person name="Izuno A."/>
            <person name="Isagi Y."/>
            <person name="Lee S.L."/>
            <person name="Shimizu K.K."/>
        </authorList>
    </citation>
    <scope>NUCLEOTIDE SEQUENCE [LARGE SCALE GENOMIC DNA]</scope>
    <source>
        <strain evidence="1">214</strain>
    </source>
</reference>
<sequence>MRLSRPIEEIGVDLLIYGLKIKSEGEREFLMEILTPLSSPFLSDLEL</sequence>
<organism evidence="1 2">
    <name type="scientific">Rubroshorea leprosula</name>
    <dbReference type="NCBI Taxonomy" id="152421"/>
    <lineage>
        <taxon>Eukaryota</taxon>
        <taxon>Viridiplantae</taxon>
        <taxon>Streptophyta</taxon>
        <taxon>Embryophyta</taxon>
        <taxon>Tracheophyta</taxon>
        <taxon>Spermatophyta</taxon>
        <taxon>Magnoliopsida</taxon>
        <taxon>eudicotyledons</taxon>
        <taxon>Gunneridae</taxon>
        <taxon>Pentapetalae</taxon>
        <taxon>rosids</taxon>
        <taxon>malvids</taxon>
        <taxon>Malvales</taxon>
        <taxon>Dipterocarpaceae</taxon>
        <taxon>Rubroshorea</taxon>
    </lineage>
</organism>
<gene>
    <name evidence="1" type="ORF">SLEP1_g50061</name>
</gene>
<comment type="caution">
    <text evidence="1">The sequence shown here is derived from an EMBL/GenBank/DDBJ whole genome shotgun (WGS) entry which is preliminary data.</text>
</comment>